<protein>
    <submittedName>
        <fullName evidence="3">Phage major capsid protein</fullName>
    </submittedName>
</protein>
<dbReference type="Pfam" id="PF05065">
    <property type="entry name" value="Phage_capsid"/>
    <property type="match status" value="1"/>
</dbReference>
<dbReference type="InterPro" id="IPR024455">
    <property type="entry name" value="Phage_capsid"/>
</dbReference>
<keyword evidence="4" id="KW-1185">Reference proteome</keyword>
<dbReference type="OrthoDB" id="9786516at2"/>
<organism evidence="3 4">
    <name type="scientific">Phreatobacter cathodiphilus</name>
    <dbReference type="NCBI Taxonomy" id="1868589"/>
    <lineage>
        <taxon>Bacteria</taxon>
        <taxon>Pseudomonadati</taxon>
        <taxon>Pseudomonadota</taxon>
        <taxon>Alphaproteobacteria</taxon>
        <taxon>Hyphomicrobiales</taxon>
        <taxon>Phreatobacteraceae</taxon>
        <taxon>Phreatobacter</taxon>
    </lineage>
</organism>
<feature type="domain" description="Phage capsid-like C-terminal" evidence="2">
    <location>
        <begin position="130"/>
        <end position="414"/>
    </location>
</feature>
<dbReference type="AlphaFoldDB" id="A0A2S0N7B6"/>
<evidence type="ECO:0000313" key="4">
    <source>
        <dbReference type="Proteomes" id="UP000237889"/>
    </source>
</evidence>
<dbReference type="EMBL" id="CP027668">
    <property type="protein sequence ID" value="AVO44059.1"/>
    <property type="molecule type" value="Genomic_DNA"/>
</dbReference>
<sequence>MPEIHCDASPEIKTILPHEAQVTHHEVMRLFETFKEANDTRLAEIERRASDVLTEEKLARLDRALDERLARLDRLALEARRPALAPERRDGRAGASEHKAAFEAYIRSGETTGLRTLETRALSVGSGPDGGYLAPPEIEATVTQRLSALSPIRAIAGIRQVSGATFKRPFARTGPATGWVGEAAARAQTDSPVLAEQVFPAMELYAMPAATQTLIDDAAVDIESWIAGEVETVFAEQEGAAFVSGNGVNKPTGFLTQTLVANGAWEWGKIGFTVTGEAAAFPEDDPADVLFDLIYALKAGFRQNGRFVMNRKTQAVVRKMKDGSGAYVWSPPAQAGGAAGLFTFPVTEAEDMPDIGAGTTPIAFGDFRRGYLVVDRLGLRILRDPYSAKPYVLFYTTKRVGGGVADYDAIKLLKVAAS</sequence>
<dbReference type="Gene3D" id="3.30.2400.10">
    <property type="entry name" value="Major capsid protein gp5"/>
    <property type="match status" value="1"/>
</dbReference>
<reference evidence="3 4" key="1">
    <citation type="submission" date="2018-03" db="EMBL/GenBank/DDBJ databases">
        <title>Genome sequencing of Phreatobacter sp.</title>
        <authorList>
            <person name="Kim S.-J."/>
            <person name="Heo J."/>
            <person name="Kwon S.-W."/>
        </authorList>
    </citation>
    <scope>NUCLEOTIDE SEQUENCE [LARGE SCALE GENOMIC DNA]</scope>
    <source>
        <strain evidence="3 4">S-12</strain>
    </source>
</reference>
<dbReference type="InterPro" id="IPR054612">
    <property type="entry name" value="Phage_capsid-like_C"/>
</dbReference>
<name>A0A2S0N7B6_9HYPH</name>
<evidence type="ECO:0000259" key="2">
    <source>
        <dbReference type="Pfam" id="PF05065"/>
    </source>
</evidence>
<dbReference type="SUPFAM" id="SSF56563">
    <property type="entry name" value="Major capsid protein gp5"/>
    <property type="match status" value="1"/>
</dbReference>
<dbReference type="NCBIfam" id="TIGR01554">
    <property type="entry name" value="major_cap_HK97"/>
    <property type="match status" value="1"/>
</dbReference>
<proteinExistence type="predicted"/>
<dbReference type="Proteomes" id="UP000237889">
    <property type="component" value="Chromosome"/>
</dbReference>
<comment type="subcellular location">
    <subcellularLocation>
        <location evidence="1">Virion</location>
    </subcellularLocation>
</comment>
<dbReference type="RefSeq" id="WP_106747389.1">
    <property type="nucleotide sequence ID" value="NZ_CP027668.1"/>
</dbReference>
<dbReference type="Gene3D" id="3.30.2320.10">
    <property type="entry name" value="hypothetical protein PF0899 domain"/>
    <property type="match status" value="1"/>
</dbReference>
<evidence type="ECO:0000256" key="1">
    <source>
        <dbReference type="ARBA" id="ARBA00004328"/>
    </source>
</evidence>
<gene>
    <name evidence="3" type="ORF">C6569_02700</name>
</gene>
<accession>A0A2S0N7B6</accession>
<evidence type="ECO:0000313" key="3">
    <source>
        <dbReference type="EMBL" id="AVO44059.1"/>
    </source>
</evidence>
<dbReference type="KEGG" id="phr:C6569_02700"/>